<dbReference type="Proteomes" id="UP000449846">
    <property type="component" value="Unassembled WGS sequence"/>
</dbReference>
<evidence type="ECO:0008006" key="3">
    <source>
        <dbReference type="Google" id="ProtNLM"/>
    </source>
</evidence>
<name>A0A844HGY5_9RHOB</name>
<dbReference type="RefSeq" id="WP_155037582.1">
    <property type="nucleotide sequence ID" value="NZ_JBHGCD010000006.1"/>
</dbReference>
<evidence type="ECO:0000313" key="1">
    <source>
        <dbReference type="EMBL" id="MTH57634.1"/>
    </source>
</evidence>
<protein>
    <recommendedName>
        <fullName evidence="3">Concanavalin A-like lectin/glucanases superfamily protein</fullName>
    </recommendedName>
</protein>
<gene>
    <name evidence="1" type="ORF">GL300_00240</name>
</gene>
<comment type="caution">
    <text evidence="1">The sequence shown here is derived from an EMBL/GenBank/DDBJ whole genome shotgun (WGS) entry which is preliminary data.</text>
</comment>
<accession>A0A844HGY5</accession>
<dbReference type="EMBL" id="WMIG01000001">
    <property type="protein sequence ID" value="MTH57634.1"/>
    <property type="molecule type" value="Genomic_DNA"/>
</dbReference>
<reference evidence="1 2" key="1">
    <citation type="submission" date="2019-11" db="EMBL/GenBank/DDBJ databases">
        <authorList>
            <person name="Dong K."/>
        </authorList>
    </citation>
    <scope>NUCLEOTIDE SEQUENCE [LARGE SCALE GENOMIC DNA]</scope>
    <source>
        <strain evidence="1 2">NBRC 112902</strain>
    </source>
</reference>
<keyword evidence="2" id="KW-1185">Reference proteome</keyword>
<dbReference type="Gene3D" id="2.60.120.200">
    <property type="match status" value="1"/>
</dbReference>
<evidence type="ECO:0000313" key="2">
    <source>
        <dbReference type="Proteomes" id="UP000449846"/>
    </source>
</evidence>
<dbReference type="Pfam" id="PF13385">
    <property type="entry name" value="Laminin_G_3"/>
    <property type="match status" value="1"/>
</dbReference>
<proteinExistence type="predicted"/>
<organism evidence="1 2">
    <name type="scientific">Paracoccus litorisediminis</name>
    <dbReference type="NCBI Taxonomy" id="2006130"/>
    <lineage>
        <taxon>Bacteria</taxon>
        <taxon>Pseudomonadati</taxon>
        <taxon>Pseudomonadota</taxon>
        <taxon>Alphaproteobacteria</taxon>
        <taxon>Rhodobacterales</taxon>
        <taxon>Paracoccaceae</taxon>
        <taxon>Paracoccus</taxon>
    </lineage>
</organism>
<sequence length="230" mass="23882">MTYTVVSPNAADFAGAVLPPVGSIADLADIEGFCAALMAPAGSGLVTSWAPLVGTFSLTKASGAENPEYAEVDGFRVIRYAGQDDMSFSPTGLLYPSTEMTFGIRAKFHPGPSRGIIFGDGSNNLYIDISSNNTLRFVTGGGANAFISAPITTNDVWHTVICTHSDGQSRIDIDGVQVTGAGASMTPGATFFLGAWAAGTAMVADVRKLLIAKSNTFGSADYEMVKTFLG</sequence>
<dbReference type="AlphaFoldDB" id="A0A844HGY5"/>
<dbReference type="SUPFAM" id="SSF49899">
    <property type="entry name" value="Concanavalin A-like lectins/glucanases"/>
    <property type="match status" value="1"/>
</dbReference>
<dbReference type="InterPro" id="IPR013320">
    <property type="entry name" value="ConA-like_dom_sf"/>
</dbReference>